<organism evidence="1 2">
    <name type="scientific">Streptococcus pneumoniae</name>
    <dbReference type="NCBI Taxonomy" id="1313"/>
    <lineage>
        <taxon>Bacteria</taxon>
        <taxon>Bacillati</taxon>
        <taxon>Bacillota</taxon>
        <taxon>Bacilli</taxon>
        <taxon>Lactobacillales</taxon>
        <taxon>Streptococcaceae</taxon>
        <taxon>Streptococcus</taxon>
    </lineage>
</organism>
<keyword evidence="1" id="KW-0547">Nucleotide-binding</keyword>
<gene>
    <name evidence="1" type="ORF">AZJ70_13560</name>
</gene>
<dbReference type="Gene3D" id="3.40.50.300">
    <property type="entry name" value="P-loop containing nucleotide triphosphate hydrolases"/>
    <property type="match status" value="1"/>
</dbReference>
<feature type="non-terminal residue" evidence="1">
    <location>
        <position position="1"/>
    </location>
</feature>
<proteinExistence type="predicted"/>
<dbReference type="SUPFAM" id="SSF52540">
    <property type="entry name" value="P-loop containing nucleoside triphosphate hydrolases"/>
    <property type="match status" value="1"/>
</dbReference>
<dbReference type="EMBL" id="VMWH01000526">
    <property type="protein sequence ID" value="TVW77462.1"/>
    <property type="molecule type" value="Genomic_DNA"/>
</dbReference>
<dbReference type="InterPro" id="IPR027417">
    <property type="entry name" value="P-loop_NTPase"/>
</dbReference>
<dbReference type="AlphaFoldDB" id="A0A558ZJD3"/>
<dbReference type="GO" id="GO:0005524">
    <property type="term" value="F:ATP binding"/>
    <property type="evidence" value="ECO:0007669"/>
    <property type="project" value="UniProtKB-KW"/>
</dbReference>
<dbReference type="PANTHER" id="PTHR43038:SF3">
    <property type="entry name" value="ABC TRANSPORTER G FAMILY MEMBER 20 ISOFORM X1"/>
    <property type="match status" value="1"/>
</dbReference>
<reference evidence="1 2" key="1">
    <citation type="submission" date="2019-07" db="EMBL/GenBank/DDBJ databases">
        <authorList>
            <person name="Mohale T."/>
        </authorList>
    </citation>
    <scope>NUCLEOTIDE SEQUENCE [LARGE SCALE GENOMIC DNA]</scope>
    <source>
        <strain evidence="1 2">NTPn 126</strain>
    </source>
</reference>
<sequence>AVGIGPYLRKKIWKVLITLRDDGVVILVTSHVMDEAELTDKVGLLLGGKIIAIDKPQNLKESYKVSSIEEVFLKAEGE</sequence>
<keyword evidence="1" id="KW-0067">ATP-binding</keyword>
<comment type="caution">
    <text evidence="1">The sequence shown here is derived from an EMBL/GenBank/DDBJ whole genome shotgun (WGS) entry which is preliminary data.</text>
</comment>
<accession>A0A558ZJD3</accession>
<dbReference type="PANTHER" id="PTHR43038">
    <property type="entry name" value="ATP-BINDING CASSETTE, SUB-FAMILY H, MEMBER 1"/>
    <property type="match status" value="1"/>
</dbReference>
<name>A0A558ZJD3_STREE</name>
<evidence type="ECO:0000313" key="1">
    <source>
        <dbReference type="EMBL" id="TVW77462.1"/>
    </source>
</evidence>
<dbReference type="Proteomes" id="UP000320896">
    <property type="component" value="Unassembled WGS sequence"/>
</dbReference>
<evidence type="ECO:0000313" key="2">
    <source>
        <dbReference type="Proteomes" id="UP000320896"/>
    </source>
</evidence>
<protein>
    <submittedName>
        <fullName evidence="1">ABC transporter ATP-binding protein</fullName>
    </submittedName>
</protein>